<dbReference type="EMBL" id="CAKLBY020000087">
    <property type="protein sequence ID" value="CAK7925434.1"/>
    <property type="molecule type" value="Genomic_DNA"/>
</dbReference>
<dbReference type="Proteomes" id="UP001162060">
    <property type="component" value="Unassembled WGS sequence"/>
</dbReference>
<protein>
    <submittedName>
        <fullName evidence="1">Uncharacterized protein</fullName>
    </submittedName>
</protein>
<reference evidence="1" key="1">
    <citation type="submission" date="2024-01" db="EMBL/GenBank/DDBJ databases">
        <authorList>
            <person name="Webb A."/>
        </authorList>
    </citation>
    <scope>NUCLEOTIDE SEQUENCE</scope>
    <source>
        <strain evidence="1">Pm1</strain>
    </source>
</reference>
<proteinExistence type="predicted"/>
<accession>A0AAV1TSS3</accession>
<gene>
    <name evidence="1" type="ORF">PM001_LOCUS10584</name>
</gene>
<sequence length="47" mass="5010">MLQSKVHIPALYAVAMAVSTVAHMLESAETFDYLVVTVRGCSCPGVL</sequence>
<evidence type="ECO:0000313" key="1">
    <source>
        <dbReference type="EMBL" id="CAK7925434.1"/>
    </source>
</evidence>
<dbReference type="AlphaFoldDB" id="A0AAV1TSS3"/>
<evidence type="ECO:0000313" key="2">
    <source>
        <dbReference type="Proteomes" id="UP001162060"/>
    </source>
</evidence>
<name>A0AAV1TSS3_9STRA</name>
<organism evidence="1 2">
    <name type="scientific">Peronospora matthiolae</name>
    <dbReference type="NCBI Taxonomy" id="2874970"/>
    <lineage>
        <taxon>Eukaryota</taxon>
        <taxon>Sar</taxon>
        <taxon>Stramenopiles</taxon>
        <taxon>Oomycota</taxon>
        <taxon>Peronosporomycetes</taxon>
        <taxon>Peronosporales</taxon>
        <taxon>Peronosporaceae</taxon>
        <taxon>Peronospora</taxon>
    </lineage>
</organism>
<comment type="caution">
    <text evidence="1">The sequence shown here is derived from an EMBL/GenBank/DDBJ whole genome shotgun (WGS) entry which is preliminary data.</text>
</comment>